<dbReference type="OrthoDB" id="6123692at2759"/>
<dbReference type="AlphaFoldDB" id="A0A2T7PM33"/>
<keyword evidence="1" id="KW-0732">Signal</keyword>
<keyword evidence="3" id="KW-1185">Reference proteome</keyword>
<dbReference type="Proteomes" id="UP000245119">
    <property type="component" value="Linkage Group LG3"/>
</dbReference>
<dbReference type="EMBL" id="PZQS01000003">
    <property type="protein sequence ID" value="PVD34485.1"/>
    <property type="molecule type" value="Genomic_DNA"/>
</dbReference>
<evidence type="ECO:0008006" key="4">
    <source>
        <dbReference type="Google" id="ProtNLM"/>
    </source>
</evidence>
<evidence type="ECO:0000256" key="1">
    <source>
        <dbReference type="SAM" id="SignalP"/>
    </source>
</evidence>
<reference evidence="2 3" key="1">
    <citation type="submission" date="2018-04" db="EMBL/GenBank/DDBJ databases">
        <title>The genome of golden apple snail Pomacea canaliculata provides insight into stress tolerance and invasive adaptation.</title>
        <authorList>
            <person name="Liu C."/>
            <person name="Liu B."/>
            <person name="Ren Y."/>
            <person name="Zhang Y."/>
            <person name="Wang H."/>
            <person name="Li S."/>
            <person name="Jiang F."/>
            <person name="Yin L."/>
            <person name="Zhang G."/>
            <person name="Qian W."/>
            <person name="Fan W."/>
        </authorList>
    </citation>
    <scope>NUCLEOTIDE SEQUENCE [LARGE SCALE GENOMIC DNA]</scope>
    <source>
        <strain evidence="2">SZHN2017</strain>
        <tissue evidence="2">Muscle</tissue>
    </source>
</reference>
<proteinExistence type="predicted"/>
<comment type="caution">
    <text evidence="2">The sequence shown here is derived from an EMBL/GenBank/DDBJ whole genome shotgun (WGS) entry which is preliminary data.</text>
</comment>
<organism evidence="2 3">
    <name type="scientific">Pomacea canaliculata</name>
    <name type="common">Golden apple snail</name>
    <dbReference type="NCBI Taxonomy" id="400727"/>
    <lineage>
        <taxon>Eukaryota</taxon>
        <taxon>Metazoa</taxon>
        <taxon>Spiralia</taxon>
        <taxon>Lophotrochozoa</taxon>
        <taxon>Mollusca</taxon>
        <taxon>Gastropoda</taxon>
        <taxon>Caenogastropoda</taxon>
        <taxon>Architaenioglossa</taxon>
        <taxon>Ampullarioidea</taxon>
        <taxon>Ampullariidae</taxon>
        <taxon>Pomacea</taxon>
    </lineage>
</organism>
<sequence>MTIFRSLALPIFVVLIRTLVETDVSSAQQAQTNNASHLLHDQITNLLKGNPTPQQVRCVVCAGLADDVAQCRDVRDVGRWNPFTWNNFPSFPRFQTVLPGSGQGRPVICPQQMPQSFNYALSSDATGYPIIQESSYTCPFVELRLYSYYSLNARSRCWVMQTFQEIIMYKLCTTRFCQKCDIPSTSSWPWYGFSRNQTVNLCTTEYKRVSLWAYCPDLNSGERIVWDRIILPVCCRCQPVNCTVT</sequence>
<evidence type="ECO:0000313" key="2">
    <source>
        <dbReference type="EMBL" id="PVD34485.1"/>
    </source>
</evidence>
<gene>
    <name evidence="2" type="ORF">C0Q70_05760</name>
</gene>
<dbReference type="STRING" id="400727.A0A2T7PM33"/>
<evidence type="ECO:0000313" key="3">
    <source>
        <dbReference type="Proteomes" id="UP000245119"/>
    </source>
</evidence>
<feature type="chain" id="PRO_5015773393" description="Spaetzle domain-containing protein" evidence="1">
    <location>
        <begin position="23"/>
        <end position="245"/>
    </location>
</feature>
<accession>A0A2T7PM33</accession>
<feature type="signal peptide" evidence="1">
    <location>
        <begin position="1"/>
        <end position="22"/>
    </location>
</feature>
<protein>
    <recommendedName>
        <fullName evidence="4">Spaetzle domain-containing protein</fullName>
    </recommendedName>
</protein>
<name>A0A2T7PM33_POMCA</name>